<gene>
    <name evidence="1" type="ORF">CEXT_17661</name>
</gene>
<accession>A0AAV4MSY0</accession>
<proteinExistence type="predicted"/>
<evidence type="ECO:0000313" key="1">
    <source>
        <dbReference type="EMBL" id="GIX74975.1"/>
    </source>
</evidence>
<sequence length="91" mass="10286">MLKSACKQIPKSCTVLVTGKTTFAILAEAMGKTECLFPKGLSKLFLFEQVCILFSYYFKYQLSVANLQNVHSTTNQKSSLRQFEDRVVNLP</sequence>
<dbReference type="Proteomes" id="UP001054945">
    <property type="component" value="Unassembled WGS sequence"/>
</dbReference>
<dbReference type="EMBL" id="BPLR01020120">
    <property type="protein sequence ID" value="GIX74975.1"/>
    <property type="molecule type" value="Genomic_DNA"/>
</dbReference>
<dbReference type="AlphaFoldDB" id="A0AAV4MSY0"/>
<comment type="caution">
    <text evidence="1">The sequence shown here is derived from an EMBL/GenBank/DDBJ whole genome shotgun (WGS) entry which is preliminary data.</text>
</comment>
<reference evidence="1 2" key="1">
    <citation type="submission" date="2021-06" db="EMBL/GenBank/DDBJ databases">
        <title>Caerostris extrusa draft genome.</title>
        <authorList>
            <person name="Kono N."/>
            <person name="Arakawa K."/>
        </authorList>
    </citation>
    <scope>NUCLEOTIDE SEQUENCE [LARGE SCALE GENOMIC DNA]</scope>
</reference>
<organism evidence="1 2">
    <name type="scientific">Caerostris extrusa</name>
    <name type="common">Bark spider</name>
    <name type="synonym">Caerostris bankana</name>
    <dbReference type="NCBI Taxonomy" id="172846"/>
    <lineage>
        <taxon>Eukaryota</taxon>
        <taxon>Metazoa</taxon>
        <taxon>Ecdysozoa</taxon>
        <taxon>Arthropoda</taxon>
        <taxon>Chelicerata</taxon>
        <taxon>Arachnida</taxon>
        <taxon>Araneae</taxon>
        <taxon>Araneomorphae</taxon>
        <taxon>Entelegynae</taxon>
        <taxon>Araneoidea</taxon>
        <taxon>Araneidae</taxon>
        <taxon>Caerostris</taxon>
    </lineage>
</organism>
<evidence type="ECO:0000313" key="2">
    <source>
        <dbReference type="Proteomes" id="UP001054945"/>
    </source>
</evidence>
<keyword evidence="2" id="KW-1185">Reference proteome</keyword>
<protein>
    <submittedName>
        <fullName evidence="1">Uncharacterized protein</fullName>
    </submittedName>
</protein>
<name>A0AAV4MSY0_CAEEX</name>